<organism evidence="1 2">
    <name type="scientific">Sphingobium cloacae</name>
    <dbReference type="NCBI Taxonomy" id="120107"/>
    <lineage>
        <taxon>Bacteria</taxon>
        <taxon>Pseudomonadati</taxon>
        <taxon>Pseudomonadota</taxon>
        <taxon>Alphaproteobacteria</taxon>
        <taxon>Sphingomonadales</taxon>
        <taxon>Sphingomonadaceae</taxon>
        <taxon>Sphingobium</taxon>
    </lineage>
</organism>
<dbReference type="InterPro" id="IPR050563">
    <property type="entry name" value="4-hydroxybenzoyl-CoA_TE"/>
</dbReference>
<dbReference type="PANTHER" id="PTHR31793:SF24">
    <property type="entry name" value="LONG-CHAIN ACYL-COA THIOESTERASE FADM"/>
    <property type="match status" value="1"/>
</dbReference>
<dbReference type="GO" id="GO:0047617">
    <property type="term" value="F:fatty acyl-CoA hydrolase activity"/>
    <property type="evidence" value="ECO:0007669"/>
    <property type="project" value="TreeGrafter"/>
</dbReference>
<evidence type="ECO:0000313" key="2">
    <source>
        <dbReference type="Proteomes" id="UP000218272"/>
    </source>
</evidence>
<dbReference type="InterPro" id="IPR029069">
    <property type="entry name" value="HotDog_dom_sf"/>
</dbReference>
<dbReference type="PANTHER" id="PTHR31793">
    <property type="entry name" value="4-HYDROXYBENZOYL-COA THIOESTERASE FAMILY MEMBER"/>
    <property type="match status" value="1"/>
</dbReference>
<dbReference type="Proteomes" id="UP000218272">
    <property type="component" value="Chromosome SCLO_1"/>
</dbReference>
<proteinExistence type="predicted"/>
<dbReference type="CDD" id="cd00586">
    <property type="entry name" value="4HBT"/>
    <property type="match status" value="1"/>
</dbReference>
<dbReference type="KEGG" id="sclo:SCLO_1003250"/>
<reference evidence="1 2" key="1">
    <citation type="submission" date="2016-10" db="EMBL/GenBank/DDBJ databases">
        <title>Complete Genome Sequence of the Nonylphenol-Degrading Bacterium Sphingobium cloacae JCM 10874T.</title>
        <authorList>
            <person name="Ootsuka M."/>
            <person name="Nishizawa T."/>
            <person name="Ohta H."/>
        </authorList>
    </citation>
    <scope>NUCLEOTIDE SEQUENCE [LARGE SCALE GENOMIC DNA]</scope>
    <source>
        <strain evidence="1 2">JCM 10874</strain>
    </source>
</reference>
<dbReference type="AlphaFoldDB" id="A0A1E1EYM4"/>
<dbReference type="EMBL" id="AP017655">
    <property type="protein sequence ID" value="BAV63365.1"/>
    <property type="molecule type" value="Genomic_DNA"/>
</dbReference>
<keyword evidence="2" id="KW-1185">Reference proteome</keyword>
<protein>
    <submittedName>
        <fullName evidence="1">Thioesterase superfamily protein</fullName>
    </submittedName>
</protein>
<sequence length="138" mass="15569">MTFETRTEVRFAHVDAAGIVFYPRYFEMLNAAVEDWCAQALGVDFRTMHVERRIGVPTVKLHVDFLSPSALGDRLTITLRTREIGRASCRLAVSFAGDGRERLKAEVTLVCMDIDAQRAIPWPDDMRARMVEGLVPAE</sequence>
<dbReference type="Pfam" id="PF13279">
    <property type="entry name" value="4HBT_2"/>
    <property type="match status" value="1"/>
</dbReference>
<dbReference type="RefSeq" id="WP_066518518.1">
    <property type="nucleotide sequence ID" value="NZ_AP017655.1"/>
</dbReference>
<accession>A0A1E1EYM4</accession>
<dbReference type="Gene3D" id="3.10.129.10">
    <property type="entry name" value="Hotdog Thioesterase"/>
    <property type="match status" value="1"/>
</dbReference>
<evidence type="ECO:0000313" key="1">
    <source>
        <dbReference type="EMBL" id="BAV63365.1"/>
    </source>
</evidence>
<dbReference type="OrthoDB" id="7204167at2"/>
<dbReference type="SUPFAM" id="SSF54637">
    <property type="entry name" value="Thioesterase/thiol ester dehydrase-isomerase"/>
    <property type="match status" value="1"/>
</dbReference>
<name>A0A1E1EYM4_9SPHN</name>
<gene>
    <name evidence="1" type="ORF">SCLO_1003250</name>
</gene>